<accession>A0ABU6JDF7</accession>
<evidence type="ECO:0000256" key="1">
    <source>
        <dbReference type="SAM" id="MobiDB-lite"/>
    </source>
</evidence>
<comment type="caution">
    <text evidence="2">The sequence shown here is derived from an EMBL/GenBank/DDBJ whole genome shotgun (WGS) entry which is preliminary data.</text>
</comment>
<evidence type="ECO:0008006" key="4">
    <source>
        <dbReference type="Google" id="ProtNLM"/>
    </source>
</evidence>
<feature type="region of interest" description="Disordered" evidence="1">
    <location>
        <begin position="556"/>
        <end position="581"/>
    </location>
</feature>
<keyword evidence="3" id="KW-1185">Reference proteome</keyword>
<dbReference type="RefSeq" id="WP_326508356.1">
    <property type="nucleotide sequence ID" value="NZ_JAWIIV010000020.1"/>
</dbReference>
<dbReference type="EMBL" id="JAWIIV010000020">
    <property type="protein sequence ID" value="MEC4721672.1"/>
    <property type="molecule type" value="Genomic_DNA"/>
</dbReference>
<name>A0ABU6JDF7_9BURK</name>
<evidence type="ECO:0000313" key="3">
    <source>
        <dbReference type="Proteomes" id="UP001352263"/>
    </source>
</evidence>
<feature type="compositionally biased region" description="Basic and acidic residues" evidence="1">
    <location>
        <begin position="564"/>
        <end position="581"/>
    </location>
</feature>
<organism evidence="2 3">
    <name type="scientific">Noviherbaspirillum album</name>
    <dbReference type="NCBI Taxonomy" id="3080276"/>
    <lineage>
        <taxon>Bacteria</taxon>
        <taxon>Pseudomonadati</taxon>
        <taxon>Pseudomonadota</taxon>
        <taxon>Betaproteobacteria</taxon>
        <taxon>Burkholderiales</taxon>
        <taxon>Oxalobacteraceae</taxon>
        <taxon>Noviherbaspirillum</taxon>
    </lineage>
</organism>
<gene>
    <name evidence="2" type="ORF">RY831_21110</name>
</gene>
<protein>
    <recommendedName>
        <fullName evidence="4">Type III effector protein</fullName>
    </recommendedName>
</protein>
<proteinExistence type="predicted"/>
<evidence type="ECO:0000313" key="2">
    <source>
        <dbReference type="EMBL" id="MEC4721672.1"/>
    </source>
</evidence>
<feature type="compositionally biased region" description="Low complexity" evidence="1">
    <location>
        <begin position="16"/>
        <end position="36"/>
    </location>
</feature>
<feature type="compositionally biased region" description="Polar residues" evidence="1">
    <location>
        <begin position="450"/>
        <end position="466"/>
    </location>
</feature>
<dbReference type="Proteomes" id="UP001352263">
    <property type="component" value="Unassembled WGS sequence"/>
</dbReference>
<sequence>MRKLKSGSDLKGGAKTRSYTPFTTRTTTPKKQPSPQLHNSDIPRTQLEDKRIAPRPLADWHGHATQARLTEKLKKDTSLQRFADKRAYLHFINERAATFTAANTEAHEIFLNVLKDICGLPGITGTKAGAMQGIGMLCVMEAALQACANDPAAASRALCCLRNVDLLASIRVPERLPASVAKPGVGCPAAGPRDGDGCHRFNEQDLALAWKIAQELEATPAGFAALKALTLHDAVAPGAHPDIERHDDMMLHAYLQACREKCRSALRQGLSASPAPYSMASLDGEPATVLDKGIGQIRKRLGASHAHLLNQAARPFAYQAQPGEHEWAIGFILNGLYTDEHIIDGKPTAYARIEGRLNKVAIWCERATSGNGRASTAWRKAVPYLLPGHGKSPLHAYNSLEAGRGLRQCGVAMENATQGVIHDGRALRDQILGNIIKALKASGGDEGRALSTQPGGNSPNPSENATGNLARLALLMETVSNTAPFPTLLHGAAPDRYTVERARERIYTWLAGGEAGQTQATRDAVERALSAAARPLTLDRLQQWASALPGSDVRDAVQAAGGESPEHRDLDKQEQEPGTDRPDWAAYARAVRQLHAGAGDPVPAPHLEKLDEAPDKLGMIGEVIEGAAARMELGSKLSYASGGFAGAGAREVTRLLGTFLSFGLVRPRVDASVVRKREAVLEMETAVDGNQIFVGTRRSVKMQAGGGVGIGPGVKIRGVGGFKAGASLDVFTSVEHPATHGVKLSLPRPGGMAADRDSNLLLGRLFRKYVIERRSPELRRDHAARAPGRDGESTLKNLLQACPTLCVGLLDTTERIMREGVSAAGGASVSAGPLSAGLSAGISVEKAHAQRLSRDESRAALNVIKSSHGTSHTAALTGQIHALQQAGEMARALAGTSAPSALPARTKQAAGSLLNAMCVTSKEIGSWGSSGSYTLVIENGAIGNGSRSTIMHRDAESLIASVAPKLDRWAIATANRFQKEKVNGGDTHRQDAYDRAYAMLRAQLDDARRNGDAQTRYTEIFELTAEALESATALRSAMMLFERAGNREQAAALSKKLDALLASDAAWMPHLLFTQRTSRADTSAAVQFGIYAGRTNAVASSSLKSLG</sequence>
<reference evidence="2 3" key="1">
    <citation type="submission" date="2023-10" db="EMBL/GenBank/DDBJ databases">
        <title>Noviherbaspirillum sp. CPCC 100848 genome assembly.</title>
        <authorList>
            <person name="Li X.Y."/>
            <person name="Fang X.M."/>
        </authorList>
    </citation>
    <scope>NUCLEOTIDE SEQUENCE [LARGE SCALE GENOMIC DNA]</scope>
    <source>
        <strain evidence="2 3">CPCC 100848</strain>
    </source>
</reference>
<feature type="region of interest" description="Disordered" evidence="1">
    <location>
        <begin position="443"/>
        <end position="466"/>
    </location>
</feature>
<feature type="region of interest" description="Disordered" evidence="1">
    <location>
        <begin position="1"/>
        <end position="47"/>
    </location>
</feature>